<organism evidence="2">
    <name type="scientific">Candidatus Kentrum sp. FW</name>
    <dbReference type="NCBI Taxonomy" id="2126338"/>
    <lineage>
        <taxon>Bacteria</taxon>
        <taxon>Pseudomonadati</taxon>
        <taxon>Pseudomonadota</taxon>
        <taxon>Gammaproteobacteria</taxon>
        <taxon>Candidatus Kentrum</taxon>
    </lineage>
</organism>
<feature type="transmembrane region" description="Helical" evidence="1">
    <location>
        <begin position="38"/>
        <end position="57"/>
    </location>
</feature>
<keyword evidence="1" id="KW-1133">Transmembrane helix</keyword>
<keyword evidence="1" id="KW-0812">Transmembrane</keyword>
<gene>
    <name evidence="2" type="ORF">BECKFW1821C_GA0114237_10299</name>
</gene>
<accession>A0A450TT72</accession>
<protein>
    <recommendedName>
        <fullName evidence="3">Transmembrane protein</fullName>
    </recommendedName>
</protein>
<evidence type="ECO:0008006" key="3">
    <source>
        <dbReference type="Google" id="ProtNLM"/>
    </source>
</evidence>
<reference evidence="2" key="1">
    <citation type="submission" date="2019-02" db="EMBL/GenBank/DDBJ databases">
        <authorList>
            <person name="Gruber-Vodicka R. H."/>
            <person name="Seah K. B. B."/>
        </authorList>
    </citation>
    <scope>NUCLEOTIDE SEQUENCE</scope>
    <source>
        <strain evidence="2">BECK_BZ131</strain>
    </source>
</reference>
<name>A0A450TT72_9GAMM</name>
<proteinExistence type="predicted"/>
<evidence type="ECO:0000256" key="1">
    <source>
        <dbReference type="SAM" id="Phobius"/>
    </source>
</evidence>
<dbReference type="AlphaFoldDB" id="A0A450TT72"/>
<evidence type="ECO:0000313" key="2">
    <source>
        <dbReference type="EMBL" id="VFJ71884.1"/>
    </source>
</evidence>
<dbReference type="EMBL" id="CAADFE010000029">
    <property type="protein sequence ID" value="VFJ71884.1"/>
    <property type="molecule type" value="Genomic_DNA"/>
</dbReference>
<feature type="transmembrane region" description="Helical" evidence="1">
    <location>
        <begin position="69"/>
        <end position="92"/>
    </location>
</feature>
<feature type="transmembrane region" description="Helical" evidence="1">
    <location>
        <begin position="152"/>
        <end position="169"/>
    </location>
</feature>
<sequence length="191" mass="22155">MSNSQDLREKYEELYKYSKSVLDEEMIRLRRAGDNAKTLVHILISLLAVFGVLAATNDFHGLLKYQKCSLITLFLAGFVLLGFVVSFFLAFYASRFDSVKNLDFNDRVIHAFTGNDLARIYYSLSVACQDCLEENRKRTDLITLRLRRSYKAIYGTVLIFILFLLYIILDNQDRNFVHFLGEIFPLFKEGC</sequence>
<keyword evidence="1" id="KW-0472">Membrane</keyword>